<reference evidence="1 2" key="1">
    <citation type="journal article" date="2009" name="Int. J. Syst. Evol. Microbiol.">
        <title>Nocardioides caeni sp. nov., isolated from wastewater.</title>
        <authorList>
            <person name="Yoon J.H."/>
            <person name="Kang S.J."/>
            <person name="Park S."/>
            <person name="Kim W."/>
            <person name="Oh T.K."/>
        </authorList>
    </citation>
    <scope>NUCLEOTIDE SEQUENCE [LARGE SCALE GENOMIC DNA]</scope>
    <source>
        <strain evidence="1 2">DSM 23134</strain>
    </source>
</reference>
<dbReference type="InterPro" id="IPR019587">
    <property type="entry name" value="Polyketide_cyclase/dehydratase"/>
</dbReference>
<evidence type="ECO:0000313" key="2">
    <source>
        <dbReference type="Proteomes" id="UP000307087"/>
    </source>
</evidence>
<keyword evidence="2" id="KW-1185">Reference proteome</keyword>
<dbReference type="EMBL" id="STGW01000003">
    <property type="protein sequence ID" value="THV16040.1"/>
    <property type="molecule type" value="Genomic_DNA"/>
</dbReference>
<dbReference type="SUPFAM" id="SSF55961">
    <property type="entry name" value="Bet v1-like"/>
    <property type="match status" value="1"/>
</dbReference>
<name>A0A4S8NH03_9ACTN</name>
<comment type="caution">
    <text evidence="1">The sequence shown here is derived from an EMBL/GenBank/DDBJ whole genome shotgun (WGS) entry which is preliminary data.</text>
</comment>
<dbReference type="RefSeq" id="WP_136562135.1">
    <property type="nucleotide sequence ID" value="NZ_BAABLS010000010.1"/>
</dbReference>
<evidence type="ECO:0000313" key="1">
    <source>
        <dbReference type="EMBL" id="THV16040.1"/>
    </source>
</evidence>
<dbReference type="InterPro" id="IPR023393">
    <property type="entry name" value="START-like_dom_sf"/>
</dbReference>
<dbReference type="CDD" id="cd07821">
    <property type="entry name" value="PYR_PYL_RCAR_like"/>
    <property type="match status" value="1"/>
</dbReference>
<dbReference type="AlphaFoldDB" id="A0A4S8NH03"/>
<dbReference type="Proteomes" id="UP000307087">
    <property type="component" value="Unassembled WGS sequence"/>
</dbReference>
<dbReference type="OrthoDB" id="3399604at2"/>
<dbReference type="Pfam" id="PF10604">
    <property type="entry name" value="Polyketide_cyc2"/>
    <property type="match status" value="1"/>
</dbReference>
<accession>A0A4S8NH03</accession>
<protein>
    <submittedName>
        <fullName evidence="1">SRPBCC family protein</fullName>
    </submittedName>
</protein>
<sequence length="140" mass="14719">MRATATATVTAPVSQVWAALADHEAMASWGPGMKVTMAKLGADEPNGVGAVRSIKAPGPAPAIVEEIVRFEPDHALGYRALSGVPFRDYSGEVVLTAVGGGTRIEWTLNADQRIPLVEAVALKTVSVTLLQLFVRAVKRG</sequence>
<proteinExistence type="predicted"/>
<gene>
    <name evidence="1" type="ORF">E9934_06805</name>
</gene>
<organism evidence="1 2">
    <name type="scientific">Nocardioides caeni</name>
    <dbReference type="NCBI Taxonomy" id="574700"/>
    <lineage>
        <taxon>Bacteria</taxon>
        <taxon>Bacillati</taxon>
        <taxon>Actinomycetota</taxon>
        <taxon>Actinomycetes</taxon>
        <taxon>Propionibacteriales</taxon>
        <taxon>Nocardioidaceae</taxon>
        <taxon>Nocardioides</taxon>
    </lineage>
</organism>
<dbReference type="Gene3D" id="3.30.530.20">
    <property type="match status" value="1"/>
</dbReference>